<organism evidence="2 3">
    <name type="scientific">Pseudopedobacter saltans</name>
    <dbReference type="NCBI Taxonomy" id="151895"/>
    <lineage>
        <taxon>Bacteria</taxon>
        <taxon>Pseudomonadati</taxon>
        <taxon>Bacteroidota</taxon>
        <taxon>Sphingobacteriia</taxon>
        <taxon>Sphingobacteriales</taxon>
        <taxon>Sphingobacteriaceae</taxon>
        <taxon>Pseudopedobacter</taxon>
    </lineage>
</organism>
<name>A0A2W5F558_9SPHI</name>
<sequence length="475" mass="53167">MENQITEPNATFTETPSFWQSYKFVFKGLFIGFLILLMLIPSFFVQNLVHERATRKDEVVAEVSKKWGNTQTIYGPLLVIPYMKTVPLADNKTKDIKDFIYYLPESLQVSGDAQAESRHRSIYDVTLYKTNIHINGKYSPNLLANSGVDSQKILWKEAYLQLGLSDIKGLEKQISVNWDNSLKGDFDVINYSSNINDVVADTDDASVANTTKSVSSRSGHSDLSFPIDFDPNKNHDFNIELYAKGSGGLYFTPTGSQTEVTLKSSWKSPSFDGNYLPSNSPDSVNVNGFAANWNIPKASRPYSQVNVGTMPNLDASVFGVQLLQPNDSYAKNERSAKYAILFVTLTFAVFFLMELLQKKSIHFLQYILVGFALILFYVLLLSISEYAGFNMAYFIAALSIILLISLYVGAILHSKKAGASFGFGLAALYGFIFFLIQKEDYTLLYGSIGLFIVLALIMYFTRKLNQEGNKQLALN</sequence>
<dbReference type="InterPro" id="IPR010364">
    <property type="entry name" value="Uncharacterised_IM_CreD"/>
</dbReference>
<feature type="transmembrane region" description="Helical" evidence="1">
    <location>
        <begin position="338"/>
        <end position="356"/>
    </location>
</feature>
<keyword evidence="1" id="KW-0812">Transmembrane</keyword>
<feature type="transmembrane region" description="Helical" evidence="1">
    <location>
        <begin position="417"/>
        <end position="436"/>
    </location>
</feature>
<feature type="transmembrane region" description="Helical" evidence="1">
    <location>
        <begin position="363"/>
        <end position="383"/>
    </location>
</feature>
<feature type="transmembrane region" description="Helical" evidence="1">
    <location>
        <begin position="389"/>
        <end position="410"/>
    </location>
</feature>
<dbReference type="AlphaFoldDB" id="A0A2W5F558"/>
<dbReference type="PIRSF" id="PIRSF004548">
    <property type="entry name" value="CreD"/>
    <property type="match status" value="1"/>
</dbReference>
<gene>
    <name evidence="2" type="ORF">DI598_06790</name>
</gene>
<keyword evidence="1" id="KW-1133">Transmembrane helix</keyword>
<evidence type="ECO:0000313" key="3">
    <source>
        <dbReference type="Proteomes" id="UP000249645"/>
    </source>
</evidence>
<dbReference type="Pfam" id="PF06123">
    <property type="entry name" value="CreD"/>
    <property type="match status" value="1"/>
</dbReference>
<feature type="transmembrane region" description="Helical" evidence="1">
    <location>
        <begin position="24"/>
        <end position="45"/>
    </location>
</feature>
<comment type="caution">
    <text evidence="2">The sequence shown here is derived from an EMBL/GenBank/DDBJ whole genome shotgun (WGS) entry which is preliminary data.</text>
</comment>
<dbReference type="Proteomes" id="UP000249645">
    <property type="component" value="Unassembled WGS sequence"/>
</dbReference>
<dbReference type="PANTHER" id="PTHR30092">
    <property type="entry name" value="INNER MEMBRANE PROTEIN CRED"/>
    <property type="match status" value="1"/>
</dbReference>
<evidence type="ECO:0000256" key="1">
    <source>
        <dbReference type="SAM" id="Phobius"/>
    </source>
</evidence>
<dbReference type="NCBIfam" id="NF008712">
    <property type="entry name" value="PRK11715.1-1"/>
    <property type="match status" value="1"/>
</dbReference>
<proteinExistence type="predicted"/>
<dbReference type="PANTHER" id="PTHR30092:SF0">
    <property type="entry name" value="INNER MEMBRANE PROTEIN CRED"/>
    <property type="match status" value="1"/>
</dbReference>
<dbReference type="EMBL" id="QFOI01000090">
    <property type="protein sequence ID" value="PZP49893.1"/>
    <property type="molecule type" value="Genomic_DNA"/>
</dbReference>
<protein>
    <submittedName>
        <fullName evidence="2">Cell envelope integrity protein CreD</fullName>
    </submittedName>
</protein>
<keyword evidence="1" id="KW-0472">Membrane</keyword>
<dbReference type="GO" id="GO:0005886">
    <property type="term" value="C:plasma membrane"/>
    <property type="evidence" value="ECO:0007669"/>
    <property type="project" value="TreeGrafter"/>
</dbReference>
<accession>A0A2W5F558</accession>
<evidence type="ECO:0000313" key="2">
    <source>
        <dbReference type="EMBL" id="PZP49893.1"/>
    </source>
</evidence>
<feature type="transmembrane region" description="Helical" evidence="1">
    <location>
        <begin position="442"/>
        <end position="461"/>
    </location>
</feature>
<reference evidence="2 3" key="1">
    <citation type="submission" date="2017-11" db="EMBL/GenBank/DDBJ databases">
        <title>Infants hospitalized years apart are colonized by the same room-sourced microbial strains.</title>
        <authorList>
            <person name="Brooks B."/>
            <person name="Olm M.R."/>
            <person name="Firek B.A."/>
            <person name="Baker R."/>
            <person name="Thomas B.C."/>
            <person name="Morowitz M.J."/>
            <person name="Banfield J.F."/>
        </authorList>
    </citation>
    <scope>NUCLEOTIDE SEQUENCE [LARGE SCALE GENOMIC DNA]</scope>
    <source>
        <strain evidence="2">S2_009_000_R2_76</strain>
    </source>
</reference>